<dbReference type="InterPro" id="IPR036291">
    <property type="entry name" value="NAD(P)-bd_dom_sf"/>
</dbReference>
<evidence type="ECO:0000256" key="1">
    <source>
        <dbReference type="ARBA" id="ARBA00023002"/>
    </source>
</evidence>
<gene>
    <name evidence="4" type="ORF">DEF24_21600</name>
</gene>
<dbReference type="SUPFAM" id="SSF51735">
    <property type="entry name" value="NAD(P)-binding Rossmann-fold domains"/>
    <property type="match status" value="1"/>
</dbReference>
<dbReference type="PANTHER" id="PTHR43818:SF11">
    <property type="entry name" value="BCDNA.GH03377"/>
    <property type="match status" value="1"/>
</dbReference>
<feature type="domain" description="GFO/IDH/MocA-like oxidoreductase" evidence="3">
    <location>
        <begin position="117"/>
        <end position="246"/>
    </location>
</feature>
<dbReference type="InterPro" id="IPR000683">
    <property type="entry name" value="Gfo/Idh/MocA-like_OxRdtase_N"/>
</dbReference>
<protein>
    <submittedName>
        <fullName evidence="4">Oxidoreductase</fullName>
    </submittedName>
</protein>
<dbReference type="Gene3D" id="3.30.360.10">
    <property type="entry name" value="Dihydrodipicolinate Reductase, domain 2"/>
    <property type="match status" value="1"/>
</dbReference>
<dbReference type="OrthoDB" id="9812981at2"/>
<dbReference type="Proteomes" id="UP000253318">
    <property type="component" value="Unassembled WGS sequence"/>
</dbReference>
<dbReference type="SUPFAM" id="SSF55347">
    <property type="entry name" value="Glyceraldehyde-3-phosphate dehydrogenase-like, C-terminal domain"/>
    <property type="match status" value="1"/>
</dbReference>
<dbReference type="EMBL" id="QEIN01000212">
    <property type="protein sequence ID" value="RCV52709.1"/>
    <property type="molecule type" value="Genomic_DNA"/>
</dbReference>
<dbReference type="GO" id="GO:0016491">
    <property type="term" value="F:oxidoreductase activity"/>
    <property type="evidence" value="ECO:0007669"/>
    <property type="project" value="UniProtKB-KW"/>
</dbReference>
<organism evidence="4 5">
    <name type="scientific">Marinitenerispora sediminis</name>
    <dbReference type="NCBI Taxonomy" id="1931232"/>
    <lineage>
        <taxon>Bacteria</taxon>
        <taxon>Bacillati</taxon>
        <taxon>Actinomycetota</taxon>
        <taxon>Actinomycetes</taxon>
        <taxon>Streptosporangiales</taxon>
        <taxon>Nocardiopsidaceae</taxon>
        <taxon>Marinitenerispora</taxon>
    </lineage>
</organism>
<evidence type="ECO:0000259" key="2">
    <source>
        <dbReference type="Pfam" id="PF01408"/>
    </source>
</evidence>
<dbReference type="GO" id="GO:0000166">
    <property type="term" value="F:nucleotide binding"/>
    <property type="evidence" value="ECO:0007669"/>
    <property type="project" value="InterPro"/>
</dbReference>
<feature type="domain" description="Gfo/Idh/MocA-like oxidoreductase N-terminal" evidence="2">
    <location>
        <begin position="5"/>
        <end position="107"/>
    </location>
</feature>
<dbReference type="Pfam" id="PF01408">
    <property type="entry name" value="GFO_IDH_MocA"/>
    <property type="match status" value="1"/>
</dbReference>
<proteinExistence type="predicted"/>
<dbReference type="InterPro" id="IPR050463">
    <property type="entry name" value="Gfo/Idh/MocA_oxidrdct_glycsds"/>
</dbReference>
<feature type="non-terminal residue" evidence="4">
    <location>
        <position position="306"/>
    </location>
</feature>
<dbReference type="AlphaFoldDB" id="A0A368T0M6"/>
<name>A0A368T0M6_9ACTN</name>
<keyword evidence="5" id="KW-1185">Reference proteome</keyword>
<accession>A0A368T0M6</accession>
<keyword evidence="1" id="KW-0560">Oxidoreductase</keyword>
<evidence type="ECO:0000313" key="4">
    <source>
        <dbReference type="EMBL" id="RCV52709.1"/>
    </source>
</evidence>
<evidence type="ECO:0000259" key="3">
    <source>
        <dbReference type="Pfam" id="PF22725"/>
    </source>
</evidence>
<dbReference type="Pfam" id="PF22725">
    <property type="entry name" value="GFO_IDH_MocA_C3"/>
    <property type="match status" value="1"/>
</dbReference>
<sequence length="306" mass="32212">MTADPLIRRGGLVELAGVCDRVPVTAQALGDLAGVEQSGDLAALLERTAAEAAVIATPIHTHLPLADIALTHGAHVLLEKPPTATLAEFHALCERVRGTGLACQIGFQSLGSAAIGAVRELVSSGAIGAVRGIGAAGAWVRTSAYYARADWAGRRRLDGRDVVDGVLTNPLAHAVATALVLGGAHRALGAEVEVELFHAHEIEADDTSCVRLRAPDGTPVTVAATLCAPRREEPHVTVYGESGRIRLNYTLDEVVLERPGEPPVAEVHPRTDLLRNLVAHLREGVPLLVPCEDTRGFMTVLEAVRT</sequence>
<comment type="caution">
    <text evidence="4">The sequence shown here is derived from an EMBL/GenBank/DDBJ whole genome shotgun (WGS) entry which is preliminary data.</text>
</comment>
<dbReference type="Gene3D" id="3.40.50.720">
    <property type="entry name" value="NAD(P)-binding Rossmann-like Domain"/>
    <property type="match status" value="1"/>
</dbReference>
<reference evidence="4 5" key="1">
    <citation type="submission" date="2018-04" db="EMBL/GenBank/DDBJ databases">
        <title>Novel actinobacteria from marine sediment.</title>
        <authorList>
            <person name="Ng Z.Y."/>
            <person name="Tan G.Y.A."/>
        </authorList>
    </citation>
    <scope>NUCLEOTIDE SEQUENCE [LARGE SCALE GENOMIC DNA]</scope>
    <source>
        <strain evidence="4 5">TPS81</strain>
    </source>
</reference>
<dbReference type="PANTHER" id="PTHR43818">
    <property type="entry name" value="BCDNA.GH03377"/>
    <property type="match status" value="1"/>
</dbReference>
<evidence type="ECO:0000313" key="5">
    <source>
        <dbReference type="Proteomes" id="UP000253318"/>
    </source>
</evidence>
<dbReference type="InterPro" id="IPR055170">
    <property type="entry name" value="GFO_IDH_MocA-like_dom"/>
</dbReference>